<feature type="compositionally biased region" description="Gly residues" evidence="1">
    <location>
        <begin position="77"/>
        <end position="90"/>
    </location>
</feature>
<proteinExistence type="predicted"/>
<sequence>MVSSRAKPFHKDTHRTSWQAGEDEGWGSDGDPGAASAVVAAEQEGAAGPGAVSPKEAPDSPSPEDSRSPAASPEAVGGPGSPGDPGGAGGTPPPATTTVTTKREAASRSASRSVSPASDSSAAASSRPPSRSPSRPSSRPRVVDLSAEDAVNERSGSESAANERPASSSSSSTTTTAAGGAGGAVPPRLRLNPSLATDPAASAGATALPPGGARRDYLSALHPAIHSAGSAGVSVVLSAADHGEAEISGVGQAQQRCRTAVVAPGALDYGF</sequence>
<accession>A0AAV7XH20</accession>
<comment type="caution">
    <text evidence="2">The sequence shown here is derived from an EMBL/GenBank/DDBJ whole genome shotgun (WGS) entry which is preliminary data.</text>
</comment>
<feature type="compositionally biased region" description="Low complexity" evidence="1">
    <location>
        <begin position="166"/>
        <end position="178"/>
    </location>
</feature>
<keyword evidence="3" id="KW-1185">Reference proteome</keyword>
<evidence type="ECO:0000256" key="1">
    <source>
        <dbReference type="SAM" id="MobiDB-lite"/>
    </source>
</evidence>
<reference evidence="2" key="1">
    <citation type="submission" date="2022-12" db="EMBL/GenBank/DDBJ databases">
        <title>Chromosome-level genome assembly of the bean flower thrips Megalurothrips usitatus.</title>
        <authorList>
            <person name="Ma L."/>
            <person name="Liu Q."/>
            <person name="Li H."/>
            <person name="Cai W."/>
        </authorList>
    </citation>
    <scope>NUCLEOTIDE SEQUENCE</scope>
    <source>
        <strain evidence="2">Cailab_2022a</strain>
    </source>
</reference>
<evidence type="ECO:0000313" key="3">
    <source>
        <dbReference type="Proteomes" id="UP001075354"/>
    </source>
</evidence>
<feature type="compositionally biased region" description="Low complexity" evidence="1">
    <location>
        <begin position="107"/>
        <end position="140"/>
    </location>
</feature>
<protein>
    <submittedName>
        <fullName evidence="2">Uncharacterized protein</fullName>
    </submittedName>
</protein>
<feature type="region of interest" description="Disordered" evidence="1">
    <location>
        <begin position="1"/>
        <end position="208"/>
    </location>
</feature>
<feature type="compositionally biased region" description="Low complexity" evidence="1">
    <location>
        <begin position="194"/>
        <end position="208"/>
    </location>
</feature>
<dbReference type="Proteomes" id="UP001075354">
    <property type="component" value="Chromosome 9"/>
</dbReference>
<evidence type="ECO:0000313" key="2">
    <source>
        <dbReference type="EMBL" id="KAJ1524271.1"/>
    </source>
</evidence>
<feature type="compositionally biased region" description="Low complexity" evidence="1">
    <location>
        <begin position="29"/>
        <end position="55"/>
    </location>
</feature>
<organism evidence="2 3">
    <name type="scientific">Megalurothrips usitatus</name>
    <name type="common">bean blossom thrips</name>
    <dbReference type="NCBI Taxonomy" id="439358"/>
    <lineage>
        <taxon>Eukaryota</taxon>
        <taxon>Metazoa</taxon>
        <taxon>Ecdysozoa</taxon>
        <taxon>Arthropoda</taxon>
        <taxon>Hexapoda</taxon>
        <taxon>Insecta</taxon>
        <taxon>Pterygota</taxon>
        <taxon>Neoptera</taxon>
        <taxon>Paraneoptera</taxon>
        <taxon>Thysanoptera</taxon>
        <taxon>Terebrantia</taxon>
        <taxon>Thripoidea</taxon>
        <taxon>Thripidae</taxon>
        <taxon>Megalurothrips</taxon>
    </lineage>
</organism>
<name>A0AAV7XH20_9NEOP</name>
<dbReference type="AlphaFoldDB" id="A0AAV7XH20"/>
<dbReference type="EMBL" id="JAPTSV010000009">
    <property type="protein sequence ID" value="KAJ1524271.1"/>
    <property type="molecule type" value="Genomic_DNA"/>
</dbReference>
<gene>
    <name evidence="2" type="ORF">ONE63_010784</name>
</gene>